<reference evidence="1" key="1">
    <citation type="submission" date="2022-04" db="EMBL/GenBank/DDBJ databases">
        <title>Alcanivorax sp. CY1518 draft genome sequence.</title>
        <authorList>
            <person name="Zhao G."/>
            <person name="An M."/>
        </authorList>
    </citation>
    <scope>NUCLEOTIDE SEQUENCE</scope>
    <source>
        <strain evidence="1">CY1518</strain>
    </source>
</reference>
<protein>
    <submittedName>
        <fullName evidence="1">Uncharacterized protein</fullName>
    </submittedName>
</protein>
<keyword evidence="2" id="KW-1185">Reference proteome</keyword>
<comment type="caution">
    <text evidence="1">The sequence shown here is derived from an EMBL/GenBank/DDBJ whole genome shotgun (WGS) entry which is preliminary data.</text>
</comment>
<dbReference type="RefSeq" id="WP_246948710.1">
    <property type="nucleotide sequence ID" value="NZ_JALKII010000002.1"/>
</dbReference>
<dbReference type="Proteomes" id="UP001165524">
    <property type="component" value="Unassembled WGS sequence"/>
</dbReference>
<gene>
    <name evidence="1" type="ORF">MU846_04085</name>
</gene>
<evidence type="ECO:0000313" key="2">
    <source>
        <dbReference type="Proteomes" id="UP001165524"/>
    </source>
</evidence>
<sequence>MQTQIGCPDCGTTIPIDTKLLLSGQRFMCSRCALSISLASESHALVQDAVRGFDRLVAMKEAVGEKATRHLKQRTL</sequence>
<dbReference type="EMBL" id="JALKII010000002">
    <property type="protein sequence ID" value="MCK0536879.1"/>
    <property type="molecule type" value="Genomic_DNA"/>
</dbReference>
<name>A0ABT0E5B4_9GAMM</name>
<proteinExistence type="predicted"/>
<organism evidence="1 2">
    <name type="scientific">Alcanivorax quisquiliarum</name>
    <dbReference type="NCBI Taxonomy" id="2933565"/>
    <lineage>
        <taxon>Bacteria</taxon>
        <taxon>Pseudomonadati</taxon>
        <taxon>Pseudomonadota</taxon>
        <taxon>Gammaproteobacteria</taxon>
        <taxon>Oceanospirillales</taxon>
        <taxon>Alcanivoracaceae</taxon>
        <taxon>Alcanivorax</taxon>
    </lineage>
</organism>
<accession>A0ABT0E5B4</accession>
<evidence type="ECO:0000313" key="1">
    <source>
        <dbReference type="EMBL" id="MCK0536879.1"/>
    </source>
</evidence>